<name>A0A0D7WW17_9BACL</name>
<dbReference type="PATRIC" id="fig|159743.3.peg.5126"/>
<gene>
    <name evidence="1" type="ORF">QD47_23035</name>
</gene>
<organism evidence="1 2">
    <name type="scientific">Paenibacillus terrae</name>
    <dbReference type="NCBI Taxonomy" id="159743"/>
    <lineage>
        <taxon>Bacteria</taxon>
        <taxon>Bacillati</taxon>
        <taxon>Bacillota</taxon>
        <taxon>Bacilli</taxon>
        <taxon>Bacillales</taxon>
        <taxon>Paenibacillaceae</taxon>
        <taxon>Paenibacillus</taxon>
    </lineage>
</organism>
<comment type="caution">
    <text evidence="1">The sequence shown here is derived from an EMBL/GenBank/DDBJ whole genome shotgun (WGS) entry which is preliminary data.</text>
</comment>
<accession>A0A0D7WW17</accession>
<reference evidence="1 2" key="1">
    <citation type="submission" date="2014-11" db="EMBL/GenBank/DDBJ databases">
        <title>Draft Genome Sequences of Paenibacillus polymyxa NRRL B-30509 and Paenibacillus terrae NRRL B-30644, Strains from a Poultry Environment that Produce Tridecaptin A and Paenicidins.</title>
        <authorList>
            <person name="van Belkum M.J."/>
            <person name="Lohans C.T."/>
            <person name="Vederas J.C."/>
        </authorList>
    </citation>
    <scope>NUCLEOTIDE SEQUENCE [LARGE SCALE GENOMIC DNA]</scope>
    <source>
        <strain evidence="1 2">NRRL B-30644</strain>
    </source>
</reference>
<dbReference type="EMBL" id="JTHP01000059">
    <property type="protein sequence ID" value="KJD43381.1"/>
    <property type="molecule type" value="Genomic_DNA"/>
</dbReference>
<protein>
    <submittedName>
        <fullName evidence="1">Uncharacterized protein</fullName>
    </submittedName>
</protein>
<dbReference type="AlphaFoldDB" id="A0A0D7WW17"/>
<sequence length="59" mass="6587">MVKHDIAYVLVSVITGKVEMATGNDSEAWAFYRDMRDIRILVFVDGNQIASAEPLKTSI</sequence>
<dbReference type="RefSeq" id="WP_044648322.1">
    <property type="nucleotide sequence ID" value="NZ_JTHP01000059.1"/>
</dbReference>
<keyword evidence="2" id="KW-1185">Reference proteome</keyword>
<evidence type="ECO:0000313" key="2">
    <source>
        <dbReference type="Proteomes" id="UP000032534"/>
    </source>
</evidence>
<evidence type="ECO:0000313" key="1">
    <source>
        <dbReference type="EMBL" id="KJD43381.1"/>
    </source>
</evidence>
<proteinExistence type="predicted"/>
<dbReference type="Proteomes" id="UP000032534">
    <property type="component" value="Unassembled WGS sequence"/>
</dbReference>